<dbReference type="Proteomes" id="UP000034805">
    <property type="component" value="Unassembled WGS sequence"/>
</dbReference>
<dbReference type="Pfam" id="PF02845">
    <property type="entry name" value="CUE"/>
    <property type="match status" value="1"/>
</dbReference>
<keyword evidence="3" id="KW-0551">Lipid droplet</keyword>
<dbReference type="SMART" id="SM00546">
    <property type="entry name" value="CUE"/>
    <property type="match status" value="1"/>
</dbReference>
<evidence type="ECO:0000256" key="8">
    <source>
        <dbReference type="ARBA" id="ARBA00035713"/>
    </source>
</evidence>
<evidence type="ECO:0000313" key="13">
    <source>
        <dbReference type="Proteomes" id="UP000034805"/>
    </source>
</evidence>
<evidence type="ECO:0000256" key="6">
    <source>
        <dbReference type="ARBA" id="ARBA00035634"/>
    </source>
</evidence>
<keyword evidence="5 10" id="KW-0472">Membrane</keyword>
<evidence type="ECO:0000256" key="2">
    <source>
        <dbReference type="ARBA" id="ARBA00004502"/>
    </source>
</evidence>
<comment type="similarity">
    <text evidence="6">Belongs to the AUP1 family.</text>
</comment>
<feature type="region of interest" description="Disordered" evidence="9">
    <location>
        <begin position="281"/>
        <end position="304"/>
    </location>
</feature>
<feature type="domain" description="CUE" evidence="11">
    <location>
        <begin position="316"/>
        <end position="358"/>
    </location>
</feature>
<gene>
    <name evidence="12" type="ORF">Z043_117915</name>
</gene>
<evidence type="ECO:0000256" key="7">
    <source>
        <dbReference type="ARBA" id="ARBA00035685"/>
    </source>
</evidence>
<dbReference type="PANTHER" id="PTHR15486:SF96">
    <property type="entry name" value="LIPID DROPLET-REGULATING VLDL ASSEMBLY FACTOR AUP1"/>
    <property type="match status" value="1"/>
</dbReference>
<feature type="transmembrane region" description="Helical" evidence="10">
    <location>
        <begin position="32"/>
        <end position="60"/>
    </location>
</feature>
<evidence type="ECO:0000256" key="1">
    <source>
        <dbReference type="ARBA" id="ARBA00004406"/>
    </source>
</evidence>
<evidence type="ECO:0000256" key="3">
    <source>
        <dbReference type="ARBA" id="ARBA00022677"/>
    </source>
</evidence>
<comment type="caution">
    <text evidence="12">The sequence shown here is derived from an EMBL/GenBank/DDBJ whole genome shotgun (WGS) entry which is preliminary data.</text>
</comment>
<name>A0A0P7WQI8_SCLFO</name>
<dbReference type="AlphaFoldDB" id="A0A0P7WQI8"/>
<evidence type="ECO:0000256" key="10">
    <source>
        <dbReference type="SAM" id="Phobius"/>
    </source>
</evidence>
<evidence type="ECO:0000313" key="12">
    <source>
        <dbReference type="EMBL" id="KPP63794.1"/>
    </source>
</evidence>
<dbReference type="STRING" id="113540.ENSSFOP00015007580"/>
<keyword evidence="10" id="KW-0812">Transmembrane</keyword>
<protein>
    <recommendedName>
        <fullName evidence="7">Lipid droplet-regulating VLDL assembly factor AUP1</fullName>
    </recommendedName>
    <alternativeName>
        <fullName evidence="8">Ancient ubiquitous protein 1</fullName>
    </alternativeName>
</protein>
<dbReference type="EMBL" id="JARO02007574">
    <property type="protein sequence ID" value="KPP63794.1"/>
    <property type="molecule type" value="Genomic_DNA"/>
</dbReference>
<accession>A0A0P7WQI8</accession>
<dbReference type="PANTHER" id="PTHR15486">
    <property type="entry name" value="ANCIENT UBIQUITOUS PROTEIN"/>
    <property type="match status" value="1"/>
</dbReference>
<reference evidence="12 13" key="1">
    <citation type="submission" date="2015-08" db="EMBL/GenBank/DDBJ databases">
        <title>The genome of the Asian arowana (Scleropages formosus).</title>
        <authorList>
            <person name="Tan M.H."/>
            <person name="Gan H.M."/>
            <person name="Croft L.J."/>
            <person name="Austin C.M."/>
        </authorList>
    </citation>
    <scope>NUCLEOTIDE SEQUENCE [LARGE SCALE GENOMIC DNA]</scope>
    <source>
        <strain evidence="12">Aro1</strain>
    </source>
</reference>
<dbReference type="PROSITE" id="PS51140">
    <property type="entry name" value="CUE"/>
    <property type="match status" value="1"/>
</dbReference>
<evidence type="ECO:0000256" key="9">
    <source>
        <dbReference type="SAM" id="MobiDB-lite"/>
    </source>
</evidence>
<dbReference type="CDD" id="cd14420">
    <property type="entry name" value="CUE_AUP1"/>
    <property type="match status" value="1"/>
</dbReference>
<dbReference type="GO" id="GO:0005789">
    <property type="term" value="C:endoplasmic reticulum membrane"/>
    <property type="evidence" value="ECO:0007669"/>
    <property type="project" value="UniProtKB-SubCell"/>
</dbReference>
<dbReference type="GO" id="GO:0005811">
    <property type="term" value="C:lipid droplet"/>
    <property type="evidence" value="ECO:0007669"/>
    <property type="project" value="UniProtKB-SubCell"/>
</dbReference>
<dbReference type="InterPro" id="IPR003892">
    <property type="entry name" value="CUE"/>
</dbReference>
<keyword evidence="10" id="KW-1133">Transmembrane helix</keyword>
<sequence>MEGARKRTAVRVPLVTKGGNVLLSRRFPHDGVLLFLLALYFPVGLCLLVLRIFVGVHVFLVSCALPRCSLRRFILRVMCSVLGIYVKQRSSWLRDRNVKLYISNHVTPFDHNVINILTSCNTPVLGSSSGFLCWARGFLELDTTSSHTELAGGLQQYCSDLSALPLLFFPEEDTTNGRRGLLKFSSWPFTVTDTVQPVALTARRPLLAVSTAESSWVTELLWILFVPFTVYQVRWLSPLSRQDGEPPQDFANKVQELIAKELGLASTQITRADKAEHIKRKRHVAPQIRSTNVDERPRSQRSPGLLASISRVDDVRIVGMAQKVKEVLPDIPLSIIMRDLVQTNCVDTTITNLLEDGGDATAEVSSGTASGEVAAGLARGPTSYTTRPATPPWSAAKTFGKSPVDRHMSLQERKEALYEYARRRYIEKHGLNRENNM</sequence>
<comment type="subcellular location">
    <subcellularLocation>
        <location evidence="1">Endoplasmic reticulum membrane</location>
        <topology evidence="1">Peripheral membrane protein</topology>
    </subcellularLocation>
    <subcellularLocation>
        <location evidence="2">Lipid droplet</location>
    </subcellularLocation>
</comment>
<evidence type="ECO:0000256" key="5">
    <source>
        <dbReference type="ARBA" id="ARBA00023136"/>
    </source>
</evidence>
<organism evidence="12 13">
    <name type="scientific">Scleropages formosus</name>
    <name type="common">Asian bonytongue</name>
    <name type="synonym">Osteoglossum formosum</name>
    <dbReference type="NCBI Taxonomy" id="113540"/>
    <lineage>
        <taxon>Eukaryota</taxon>
        <taxon>Metazoa</taxon>
        <taxon>Chordata</taxon>
        <taxon>Craniata</taxon>
        <taxon>Vertebrata</taxon>
        <taxon>Euteleostomi</taxon>
        <taxon>Actinopterygii</taxon>
        <taxon>Neopterygii</taxon>
        <taxon>Teleostei</taxon>
        <taxon>Osteoglossocephala</taxon>
        <taxon>Osteoglossomorpha</taxon>
        <taxon>Osteoglossiformes</taxon>
        <taxon>Osteoglossidae</taxon>
        <taxon>Scleropages</taxon>
    </lineage>
</organism>
<dbReference type="GO" id="GO:0036503">
    <property type="term" value="P:ERAD pathway"/>
    <property type="evidence" value="ECO:0007669"/>
    <property type="project" value="InterPro"/>
</dbReference>
<evidence type="ECO:0000256" key="4">
    <source>
        <dbReference type="ARBA" id="ARBA00022824"/>
    </source>
</evidence>
<keyword evidence="4" id="KW-0256">Endoplasmic reticulum</keyword>
<dbReference type="SUPFAM" id="SSF69593">
    <property type="entry name" value="Glycerol-3-phosphate (1)-acyltransferase"/>
    <property type="match status" value="1"/>
</dbReference>
<dbReference type="Gene3D" id="1.10.8.10">
    <property type="entry name" value="DNA helicase RuvA subunit, C-terminal domain"/>
    <property type="match status" value="1"/>
</dbReference>
<evidence type="ECO:0000259" key="11">
    <source>
        <dbReference type="PROSITE" id="PS51140"/>
    </source>
</evidence>
<proteinExistence type="inferred from homology"/>
<dbReference type="InterPro" id="IPR048056">
    <property type="entry name" value="AUP1_CUE"/>
</dbReference>
<dbReference type="GO" id="GO:0043130">
    <property type="term" value="F:ubiquitin binding"/>
    <property type="evidence" value="ECO:0007669"/>
    <property type="project" value="InterPro"/>
</dbReference>